<keyword evidence="6 10" id="KW-0547">Nucleotide-binding</keyword>
<accession>B8G342</accession>
<evidence type="ECO:0000256" key="10">
    <source>
        <dbReference type="HAMAP-Rule" id="MF_01499"/>
    </source>
</evidence>
<comment type="caution">
    <text evidence="10">Lacks conserved residue(s) required for the propagation of feature annotation.</text>
</comment>
<name>B8G342_CHLAD</name>
<dbReference type="HOGENOM" id="CLU_038561_0_1_0"/>
<keyword evidence="2 10" id="KW-1003">Cell membrane</keyword>
<evidence type="ECO:0000256" key="1">
    <source>
        <dbReference type="ARBA" id="ARBA00000877"/>
    </source>
</evidence>
<evidence type="ECO:0000256" key="3">
    <source>
        <dbReference type="ARBA" id="ARBA00022679"/>
    </source>
</evidence>
<feature type="transmembrane region" description="Helical" evidence="10">
    <location>
        <begin position="45"/>
        <end position="63"/>
    </location>
</feature>
<comment type="subunit">
    <text evidence="10">Probably a homodimer.</text>
</comment>
<comment type="catalytic activity">
    <reaction evidence="1 10">
        <text>2 ATP = 3',3'-c-di-AMP + 2 diphosphate</text>
        <dbReference type="Rhea" id="RHEA:35655"/>
        <dbReference type="ChEBI" id="CHEBI:30616"/>
        <dbReference type="ChEBI" id="CHEBI:33019"/>
        <dbReference type="ChEBI" id="CHEBI:71500"/>
        <dbReference type="EC" id="2.7.7.85"/>
    </reaction>
</comment>
<dbReference type="InterPro" id="IPR036888">
    <property type="entry name" value="DNA_integrity_DisA_N_sf"/>
</dbReference>
<keyword evidence="8 10" id="KW-1133">Transmembrane helix</keyword>
<reference evidence="12" key="1">
    <citation type="submission" date="2008-12" db="EMBL/GenBank/DDBJ databases">
        <title>Complete sequence of Chloroflexus aggregans DSM 9485.</title>
        <authorList>
            <consortium name="US DOE Joint Genome Institute"/>
            <person name="Lucas S."/>
            <person name="Copeland A."/>
            <person name="Lapidus A."/>
            <person name="Glavina del Rio T."/>
            <person name="Dalin E."/>
            <person name="Tice H."/>
            <person name="Pitluck S."/>
            <person name="Foster B."/>
            <person name="Larimer F."/>
            <person name="Land M."/>
            <person name="Hauser L."/>
            <person name="Kyrpides N."/>
            <person name="Mikhailova N."/>
            <person name="Bryant D."/>
            <person name="Richardson P."/>
        </authorList>
    </citation>
    <scope>NUCLEOTIDE SEQUENCE</scope>
    <source>
        <strain evidence="12">DSM 9485</strain>
    </source>
</reference>
<evidence type="ECO:0000313" key="12">
    <source>
        <dbReference type="EMBL" id="ACL25215.1"/>
    </source>
</evidence>
<feature type="transmembrane region" description="Helical" evidence="10">
    <location>
        <begin position="14"/>
        <end position="33"/>
    </location>
</feature>
<dbReference type="KEGG" id="cag:Cagg_2337"/>
<dbReference type="FunFam" id="3.40.1700.10:FF:000002">
    <property type="entry name" value="Diadenylate cyclase"/>
    <property type="match status" value="1"/>
</dbReference>
<dbReference type="PROSITE" id="PS51794">
    <property type="entry name" value="DAC"/>
    <property type="match status" value="1"/>
</dbReference>
<dbReference type="RefSeq" id="WP_015941073.1">
    <property type="nucleotide sequence ID" value="NC_011831.1"/>
</dbReference>
<comment type="function">
    <text evidence="10">Catalyzes the condensation of 2 ATP molecules into cyclic di-AMP (c-di-AMP), a second messenger used to regulate differing processes in different bacteria.</text>
</comment>
<dbReference type="InterPro" id="IPR003390">
    <property type="entry name" value="DNA_integrity_scan_DisA_N"/>
</dbReference>
<dbReference type="GO" id="GO:0004016">
    <property type="term" value="F:adenylate cyclase activity"/>
    <property type="evidence" value="ECO:0007669"/>
    <property type="project" value="UniProtKB-UniRule"/>
</dbReference>
<dbReference type="STRING" id="326427.Cagg_2337"/>
<keyword evidence="9 10" id="KW-0472">Membrane</keyword>
<dbReference type="GO" id="GO:0006171">
    <property type="term" value="P:cAMP biosynthetic process"/>
    <property type="evidence" value="ECO:0007669"/>
    <property type="project" value="InterPro"/>
</dbReference>
<dbReference type="Proteomes" id="UP000002508">
    <property type="component" value="Chromosome"/>
</dbReference>
<evidence type="ECO:0000256" key="6">
    <source>
        <dbReference type="ARBA" id="ARBA00022741"/>
    </source>
</evidence>
<evidence type="ECO:0000256" key="5">
    <source>
        <dbReference type="ARBA" id="ARBA00022695"/>
    </source>
</evidence>
<evidence type="ECO:0000256" key="9">
    <source>
        <dbReference type="ARBA" id="ARBA00023136"/>
    </source>
</evidence>
<keyword evidence="4 10" id="KW-0812">Transmembrane</keyword>
<protein>
    <recommendedName>
        <fullName evidence="10">Diadenylate cyclase</fullName>
        <shortName evidence="10">DAC</shortName>
        <ecNumber evidence="10">2.7.7.85</ecNumber>
    </recommendedName>
    <alternativeName>
        <fullName evidence="10">Cyclic-di-AMP synthase</fullName>
        <shortName evidence="10">c-di-AMP synthase</shortName>
    </alternativeName>
</protein>
<evidence type="ECO:0000256" key="2">
    <source>
        <dbReference type="ARBA" id="ARBA00022475"/>
    </source>
</evidence>
<dbReference type="SUPFAM" id="SSF143597">
    <property type="entry name" value="YojJ-like"/>
    <property type="match status" value="1"/>
</dbReference>
<dbReference type="OrthoDB" id="9807385at2"/>
<dbReference type="eggNOG" id="COG1624">
    <property type="taxonomic scope" value="Bacteria"/>
</dbReference>
<dbReference type="PANTHER" id="PTHR34185">
    <property type="entry name" value="DIADENYLATE CYCLASE"/>
    <property type="match status" value="1"/>
</dbReference>
<dbReference type="HAMAP" id="MF_01499">
    <property type="entry name" value="DacA"/>
    <property type="match status" value="1"/>
</dbReference>
<keyword evidence="5 10" id="KW-0548">Nucleotidyltransferase</keyword>
<evidence type="ECO:0000256" key="8">
    <source>
        <dbReference type="ARBA" id="ARBA00022989"/>
    </source>
</evidence>
<dbReference type="GO" id="GO:0106408">
    <property type="term" value="F:diadenylate cyclase activity"/>
    <property type="evidence" value="ECO:0007669"/>
    <property type="project" value="UniProtKB-EC"/>
</dbReference>
<dbReference type="InterPro" id="IPR034701">
    <property type="entry name" value="CdaA"/>
</dbReference>
<evidence type="ECO:0000256" key="4">
    <source>
        <dbReference type="ARBA" id="ARBA00022692"/>
    </source>
</evidence>
<dbReference type="Gene3D" id="3.40.1700.10">
    <property type="entry name" value="DNA integrity scanning protein, DisA, N-terminal domain"/>
    <property type="match status" value="1"/>
</dbReference>
<dbReference type="GO" id="GO:0005524">
    <property type="term" value="F:ATP binding"/>
    <property type="evidence" value="ECO:0007669"/>
    <property type="project" value="UniProtKB-UniRule"/>
</dbReference>
<dbReference type="PIRSF" id="PIRSF004793">
    <property type="entry name" value="UCP004793"/>
    <property type="match status" value="1"/>
</dbReference>
<keyword evidence="13" id="KW-1185">Reference proteome</keyword>
<dbReference type="Pfam" id="PF02457">
    <property type="entry name" value="DAC"/>
    <property type="match status" value="1"/>
</dbReference>
<evidence type="ECO:0000259" key="11">
    <source>
        <dbReference type="PROSITE" id="PS51794"/>
    </source>
</evidence>
<dbReference type="EMBL" id="CP001337">
    <property type="protein sequence ID" value="ACL25215.1"/>
    <property type="molecule type" value="Genomic_DNA"/>
</dbReference>
<sequence length="276" mass="30405">MIEIERLWARLNPLTSPFTLIDILLVAGFFYWLLGIVRGTRAVQLLRGVGILLVIAFVMPSIASDRLTLLNWLVVNIISPALIVAIPVLFQPELRRALESLGRSSDLFGRPFGGANRSELLETITVISRAAAQLSQQGVGALMVIERRTQLQEFADRGVILDSRISTPLLLNIFYPNSPLHDMAVIIRGNRILAANVVLPLSEDISGPRRYGTRHRAAKGITEQTDAIAVVVSEETGAISLVSDGRMVSYLTESRLRTMLADLMQIPLESNTKRAV</sequence>
<proteinExistence type="inferred from homology"/>
<evidence type="ECO:0000256" key="7">
    <source>
        <dbReference type="ARBA" id="ARBA00022840"/>
    </source>
</evidence>
<evidence type="ECO:0000313" key="13">
    <source>
        <dbReference type="Proteomes" id="UP000002508"/>
    </source>
</evidence>
<keyword evidence="7 10" id="KW-0067">ATP-binding</keyword>
<dbReference type="NCBIfam" id="TIGR00159">
    <property type="entry name" value="diadenylate cyclase CdaA"/>
    <property type="match status" value="1"/>
</dbReference>
<organism evidence="12 13">
    <name type="scientific">Chloroflexus aggregans (strain MD-66 / DSM 9485)</name>
    <dbReference type="NCBI Taxonomy" id="326427"/>
    <lineage>
        <taxon>Bacteria</taxon>
        <taxon>Bacillati</taxon>
        <taxon>Chloroflexota</taxon>
        <taxon>Chloroflexia</taxon>
        <taxon>Chloroflexales</taxon>
        <taxon>Chloroflexineae</taxon>
        <taxon>Chloroflexaceae</taxon>
        <taxon>Chloroflexus</taxon>
    </lineage>
</organism>
<comment type="similarity">
    <text evidence="10">Belongs to the adenylate cyclase family. DacA/CdaA subfamily.</text>
</comment>
<dbReference type="PANTHER" id="PTHR34185:SF1">
    <property type="entry name" value="DIADENYLATE CYCLASE"/>
    <property type="match status" value="1"/>
</dbReference>
<dbReference type="EC" id="2.7.7.85" evidence="10"/>
<dbReference type="InterPro" id="IPR050338">
    <property type="entry name" value="DisA"/>
</dbReference>
<dbReference type="InterPro" id="IPR014046">
    <property type="entry name" value="C-di-AMP_synthase"/>
</dbReference>
<dbReference type="AlphaFoldDB" id="B8G342"/>
<feature type="transmembrane region" description="Helical" evidence="10">
    <location>
        <begin position="69"/>
        <end position="90"/>
    </location>
</feature>
<gene>
    <name evidence="10" type="primary">dacA</name>
    <name evidence="12" type="ordered locus">Cagg_2337</name>
</gene>
<feature type="domain" description="DAC" evidence="11">
    <location>
        <begin position="91"/>
        <end position="253"/>
    </location>
</feature>
<keyword evidence="3 10" id="KW-0808">Transferase</keyword>